<keyword evidence="1" id="KW-1133">Transmembrane helix</keyword>
<proteinExistence type="predicted"/>
<reference evidence="2 3" key="1">
    <citation type="submission" date="2019-07" db="EMBL/GenBank/DDBJ databases">
        <title>Genomic Encyclopedia of Type Strains, Phase IV (KMG-IV): sequencing the most valuable type-strain genomes for metagenomic binning, comparative biology and taxonomic classification.</title>
        <authorList>
            <person name="Goeker M."/>
        </authorList>
    </citation>
    <scope>NUCLEOTIDE SEQUENCE [LARGE SCALE GENOMIC DNA]</scope>
    <source>
        <strain evidence="2 3">SS015</strain>
    </source>
</reference>
<evidence type="ECO:0000256" key="1">
    <source>
        <dbReference type="SAM" id="Phobius"/>
    </source>
</evidence>
<keyword evidence="1" id="KW-0812">Transmembrane</keyword>
<gene>
    <name evidence="2" type="ORF">EDC39_11523</name>
</gene>
<sequence length="64" mass="6840">MLLAICVLVLAFYLVFLVDWPVFRKAFAKGGWVALGIYVLIAVGYWAAKANHVIAAAGVAGHHG</sequence>
<protein>
    <submittedName>
        <fullName evidence="2">Uncharacterized protein</fullName>
    </submittedName>
</protein>
<comment type="caution">
    <text evidence="2">The sequence shown here is derived from an EMBL/GenBank/DDBJ whole genome shotgun (WGS) entry which is preliminary data.</text>
</comment>
<dbReference type="EMBL" id="VNIB01000015">
    <property type="protein sequence ID" value="TYO96077.1"/>
    <property type="molecule type" value="Genomic_DNA"/>
</dbReference>
<dbReference type="AlphaFoldDB" id="A0A5D3WGP7"/>
<evidence type="ECO:0000313" key="2">
    <source>
        <dbReference type="EMBL" id="TYO96077.1"/>
    </source>
</evidence>
<organism evidence="2 3">
    <name type="scientific">Geothermobacter ehrlichii</name>
    <dbReference type="NCBI Taxonomy" id="213224"/>
    <lineage>
        <taxon>Bacteria</taxon>
        <taxon>Pseudomonadati</taxon>
        <taxon>Thermodesulfobacteriota</taxon>
        <taxon>Desulfuromonadia</taxon>
        <taxon>Desulfuromonadales</taxon>
        <taxon>Geothermobacteraceae</taxon>
        <taxon>Geothermobacter</taxon>
    </lineage>
</organism>
<keyword evidence="3" id="KW-1185">Reference proteome</keyword>
<accession>A0A5D3WGP7</accession>
<keyword evidence="1" id="KW-0472">Membrane</keyword>
<name>A0A5D3WGP7_9BACT</name>
<feature type="transmembrane region" description="Helical" evidence="1">
    <location>
        <begin position="27"/>
        <end position="48"/>
    </location>
</feature>
<dbReference type="Proteomes" id="UP000324159">
    <property type="component" value="Unassembled WGS sequence"/>
</dbReference>
<evidence type="ECO:0000313" key="3">
    <source>
        <dbReference type="Proteomes" id="UP000324159"/>
    </source>
</evidence>
<dbReference type="RefSeq" id="WP_148896891.1">
    <property type="nucleotide sequence ID" value="NZ_VNIB01000015.1"/>
</dbReference>